<dbReference type="Proteomes" id="UP000436088">
    <property type="component" value="Unassembled WGS sequence"/>
</dbReference>
<evidence type="ECO:0008006" key="5">
    <source>
        <dbReference type="Google" id="ProtNLM"/>
    </source>
</evidence>
<dbReference type="InterPro" id="IPR035966">
    <property type="entry name" value="PKF_sf"/>
</dbReference>
<sequence>MTFRGPLMPLSALVSDRLIGWPFGESPNYYGDSPLEQRRGGAVGSFGAFNEIAKLFPNLYGQPSASLIPGHSEVKGQSLKGGFHMIYSSRDKIETPEQLKQAEETVMKLDLDGLVIIGGDDSNTNACVLAENLRYNNIWHSMQVIRLMGRAASHITLECALQTHPKIVTIGEEVS</sequence>
<evidence type="ECO:0000256" key="1">
    <source>
        <dbReference type="ARBA" id="ARBA00022490"/>
    </source>
</evidence>
<evidence type="ECO:0000256" key="2">
    <source>
        <dbReference type="ARBA" id="ARBA00023152"/>
    </source>
</evidence>
<keyword evidence="2" id="KW-0324">Glycolysis</keyword>
<dbReference type="GO" id="GO:0005829">
    <property type="term" value="C:cytosol"/>
    <property type="evidence" value="ECO:0007669"/>
    <property type="project" value="TreeGrafter"/>
</dbReference>
<keyword evidence="1" id="KW-0963">Cytoplasm</keyword>
<dbReference type="PANTHER" id="PTHR43650:SF13">
    <property type="entry name" value="PYROPHOSPHATE--FRUCTOSE 6-PHOSPHATE 1-PHOSPHOTRANSFERASE SUBUNIT BETA"/>
    <property type="match status" value="1"/>
</dbReference>
<proteinExistence type="predicted"/>
<reference evidence="3" key="1">
    <citation type="submission" date="2019-09" db="EMBL/GenBank/DDBJ databases">
        <title>Draft genome information of white flower Hibiscus syriacus.</title>
        <authorList>
            <person name="Kim Y.-M."/>
        </authorList>
    </citation>
    <scope>NUCLEOTIDE SEQUENCE [LARGE SCALE GENOMIC DNA]</scope>
    <source>
        <strain evidence="3">YM2019G1</strain>
    </source>
</reference>
<dbReference type="SUPFAM" id="SSF53784">
    <property type="entry name" value="Phosphofructokinase"/>
    <property type="match status" value="1"/>
</dbReference>
<name>A0A6A3CT77_HIBSY</name>
<dbReference type="GO" id="GO:0015979">
    <property type="term" value="P:photosynthesis"/>
    <property type="evidence" value="ECO:0007669"/>
    <property type="project" value="TreeGrafter"/>
</dbReference>
<dbReference type="GO" id="GO:0009749">
    <property type="term" value="P:response to glucose"/>
    <property type="evidence" value="ECO:0007669"/>
    <property type="project" value="TreeGrafter"/>
</dbReference>
<accession>A0A6A3CT77</accession>
<dbReference type="EMBL" id="VEPZ02000135">
    <property type="protein sequence ID" value="KAE8732755.1"/>
    <property type="molecule type" value="Genomic_DNA"/>
</dbReference>
<dbReference type="Gene3D" id="3.40.50.450">
    <property type="match status" value="1"/>
</dbReference>
<dbReference type="GO" id="GO:0003872">
    <property type="term" value="F:6-phosphofructokinase activity"/>
    <property type="evidence" value="ECO:0007669"/>
    <property type="project" value="InterPro"/>
</dbReference>
<dbReference type="PANTHER" id="PTHR43650">
    <property type="entry name" value="PYROPHOSPHATE--FRUCTOSE 6-PHOSPHATE 1-PHOSPHOTRANSFERASE"/>
    <property type="match status" value="1"/>
</dbReference>
<evidence type="ECO:0000313" key="4">
    <source>
        <dbReference type="Proteomes" id="UP000436088"/>
    </source>
</evidence>
<evidence type="ECO:0000313" key="3">
    <source>
        <dbReference type="EMBL" id="KAE8732755.1"/>
    </source>
</evidence>
<organism evidence="3 4">
    <name type="scientific">Hibiscus syriacus</name>
    <name type="common">Rose of Sharon</name>
    <dbReference type="NCBI Taxonomy" id="106335"/>
    <lineage>
        <taxon>Eukaryota</taxon>
        <taxon>Viridiplantae</taxon>
        <taxon>Streptophyta</taxon>
        <taxon>Embryophyta</taxon>
        <taxon>Tracheophyta</taxon>
        <taxon>Spermatophyta</taxon>
        <taxon>Magnoliopsida</taxon>
        <taxon>eudicotyledons</taxon>
        <taxon>Gunneridae</taxon>
        <taxon>Pentapetalae</taxon>
        <taxon>rosids</taxon>
        <taxon>malvids</taxon>
        <taxon>Malvales</taxon>
        <taxon>Malvaceae</taxon>
        <taxon>Malvoideae</taxon>
        <taxon>Hibiscus</taxon>
    </lineage>
</organism>
<keyword evidence="4" id="KW-1185">Reference proteome</keyword>
<gene>
    <name evidence="3" type="ORF">F3Y22_tig00001732pilonHSYRG00026</name>
</gene>
<dbReference type="GO" id="GO:0047334">
    <property type="term" value="F:diphosphate-fructose-6-phosphate 1-phosphotransferase activity"/>
    <property type="evidence" value="ECO:0007669"/>
    <property type="project" value="TreeGrafter"/>
</dbReference>
<dbReference type="AlphaFoldDB" id="A0A6A3CT77"/>
<protein>
    <recommendedName>
        <fullName evidence="5">Phosphofructokinase domain-containing protein</fullName>
    </recommendedName>
</protein>
<comment type="caution">
    <text evidence="3">The sequence shown here is derived from an EMBL/GenBank/DDBJ whole genome shotgun (WGS) entry which is preliminary data.</text>
</comment>